<evidence type="ECO:0000256" key="1">
    <source>
        <dbReference type="PROSITE-ProRule" id="PRU00175"/>
    </source>
</evidence>
<evidence type="ECO:0000259" key="3">
    <source>
        <dbReference type="PROSITE" id="PS50089"/>
    </source>
</evidence>
<dbReference type="SUPFAM" id="SSF57850">
    <property type="entry name" value="RING/U-box"/>
    <property type="match status" value="1"/>
</dbReference>
<keyword evidence="1" id="KW-0479">Metal-binding</keyword>
<evidence type="ECO:0000313" key="5">
    <source>
        <dbReference type="Proteomes" id="UP000789595"/>
    </source>
</evidence>
<dbReference type="AlphaFoldDB" id="A0A8J2S5N6"/>
<keyword evidence="1" id="KW-0863">Zinc-finger</keyword>
<proteinExistence type="predicted"/>
<name>A0A8J2S5N6_9STRA</name>
<comment type="caution">
    <text evidence="4">The sequence shown here is derived from an EMBL/GenBank/DDBJ whole genome shotgun (WGS) entry which is preliminary data.</text>
</comment>
<dbReference type="GO" id="GO:0008270">
    <property type="term" value="F:zinc ion binding"/>
    <property type="evidence" value="ECO:0007669"/>
    <property type="project" value="UniProtKB-KW"/>
</dbReference>
<dbReference type="PANTHER" id="PTHR47355">
    <property type="entry name" value="E3 UBIQUITIN-PROTEIN LIGASE SPL2"/>
    <property type="match status" value="1"/>
</dbReference>
<dbReference type="PRINTS" id="PR01217">
    <property type="entry name" value="PRICHEXTENSN"/>
</dbReference>
<feature type="region of interest" description="Disordered" evidence="2">
    <location>
        <begin position="1"/>
        <end position="114"/>
    </location>
</feature>
<accession>A0A8J2S5N6</accession>
<sequence length="174" mass="17849">MPPKKKPKHDPNQTTLNFAGGALGVRRDVVAGEPQQRRITGFVPRNPPPPPPVAAPAPPAAAPAPAAPAPAPAPAPPVAAPAPAAPAASDGDDAAPAPPVAAPAPARPIDSDTDDDDFAGPPCCVCLRARRDHAFLPCGHRCVCGPCGRMVSRREGPRCPMCRARIQSVQQIYT</sequence>
<keyword evidence="5" id="KW-1185">Reference proteome</keyword>
<evidence type="ECO:0000256" key="2">
    <source>
        <dbReference type="SAM" id="MobiDB-lite"/>
    </source>
</evidence>
<feature type="compositionally biased region" description="Pro residues" evidence="2">
    <location>
        <begin position="45"/>
        <end position="84"/>
    </location>
</feature>
<organism evidence="4 5">
    <name type="scientific">Pelagomonas calceolata</name>
    <dbReference type="NCBI Taxonomy" id="35677"/>
    <lineage>
        <taxon>Eukaryota</taxon>
        <taxon>Sar</taxon>
        <taxon>Stramenopiles</taxon>
        <taxon>Ochrophyta</taxon>
        <taxon>Pelagophyceae</taxon>
        <taxon>Pelagomonadales</taxon>
        <taxon>Pelagomonadaceae</taxon>
        <taxon>Pelagomonas</taxon>
    </lineage>
</organism>
<evidence type="ECO:0000313" key="4">
    <source>
        <dbReference type="EMBL" id="CAH0365023.1"/>
    </source>
</evidence>
<reference evidence="4" key="1">
    <citation type="submission" date="2021-11" db="EMBL/GenBank/DDBJ databases">
        <authorList>
            <consortium name="Genoscope - CEA"/>
            <person name="William W."/>
        </authorList>
    </citation>
    <scope>NUCLEOTIDE SEQUENCE</scope>
</reference>
<dbReference type="GO" id="GO:0004842">
    <property type="term" value="F:ubiquitin-protein transferase activity"/>
    <property type="evidence" value="ECO:0007669"/>
    <property type="project" value="InterPro"/>
</dbReference>
<dbReference type="PROSITE" id="PS50089">
    <property type="entry name" value="ZF_RING_2"/>
    <property type="match status" value="1"/>
</dbReference>
<feature type="domain" description="RING-type" evidence="3">
    <location>
        <begin position="123"/>
        <end position="163"/>
    </location>
</feature>
<gene>
    <name evidence="4" type="ORF">PECAL_1P14250</name>
</gene>
<feature type="compositionally biased region" description="Pro residues" evidence="2">
    <location>
        <begin position="96"/>
        <end position="106"/>
    </location>
</feature>
<dbReference type="Proteomes" id="UP000789595">
    <property type="component" value="Unassembled WGS sequence"/>
</dbReference>
<keyword evidence="1" id="KW-0862">Zinc</keyword>
<dbReference type="PANTHER" id="PTHR47355:SF1">
    <property type="entry name" value="E3 UBIQUITIN-PROTEIN LIGASE SPL2"/>
    <property type="match status" value="1"/>
</dbReference>
<dbReference type="InterPro" id="IPR001841">
    <property type="entry name" value="Znf_RING"/>
</dbReference>
<dbReference type="InterPro" id="IPR013083">
    <property type="entry name" value="Znf_RING/FYVE/PHD"/>
</dbReference>
<protein>
    <recommendedName>
        <fullName evidence="3">RING-type domain-containing protein</fullName>
    </recommendedName>
</protein>
<dbReference type="OrthoDB" id="74448at2759"/>
<dbReference type="InterPro" id="IPR044247">
    <property type="entry name" value="SPL2-like"/>
</dbReference>
<dbReference type="Gene3D" id="3.30.40.10">
    <property type="entry name" value="Zinc/RING finger domain, C3HC4 (zinc finger)"/>
    <property type="match status" value="1"/>
</dbReference>
<dbReference type="EMBL" id="CAKKNE010000001">
    <property type="protein sequence ID" value="CAH0365023.1"/>
    <property type="molecule type" value="Genomic_DNA"/>
</dbReference>
<dbReference type="Pfam" id="PF13920">
    <property type="entry name" value="zf-C3HC4_3"/>
    <property type="match status" value="1"/>
</dbReference>